<dbReference type="Proteomes" id="UP000261817">
    <property type="component" value="Segment"/>
</dbReference>
<protein>
    <submittedName>
        <fullName evidence="1">Uncharacterized protein</fullName>
    </submittedName>
</protein>
<keyword evidence="2" id="KW-1185">Reference proteome</keyword>
<name>A0A384UH49_9CAUD</name>
<gene>
    <name evidence="1" type="ORF">P26059B_0036</name>
</gene>
<evidence type="ECO:0000313" key="1">
    <source>
        <dbReference type="EMBL" id="ASJ79312.1"/>
    </source>
</evidence>
<proteinExistence type="predicted"/>
<organism evidence="1 2">
    <name type="scientific">Curvibacter phage P26059B</name>
    <dbReference type="NCBI Taxonomy" id="1983784"/>
    <lineage>
        <taxon>Viruses</taxon>
        <taxon>Duplodnaviria</taxon>
        <taxon>Heunggongvirae</taxon>
        <taxon>Uroviricota</taxon>
        <taxon>Caudoviricetes</taxon>
        <taxon>Autographivirales</taxon>
        <taxon>Autonotataviridae</taxon>
        <taxon>Kalppathivirus</taxon>
        <taxon>Kalppathivirus P26059B</taxon>
    </lineage>
</organism>
<dbReference type="EMBL" id="KY981272">
    <property type="protein sequence ID" value="ASJ79312.1"/>
    <property type="molecule type" value="Genomic_DNA"/>
</dbReference>
<reference evidence="1 2" key="1">
    <citation type="journal article" date="2018" name="Sci. Rep.">
        <title>Genomic and ecological study of two distinctive freshwater bacteriophages infecting a Comamonadaceae bacterium.</title>
        <authorList>
            <person name="Moon K."/>
            <person name="Kang I."/>
            <person name="Kim S."/>
            <person name="Kim S.J."/>
            <person name="Cho J.C."/>
        </authorList>
    </citation>
    <scope>NUCLEOTIDE SEQUENCE [LARGE SCALE GENOMIC DNA]</scope>
</reference>
<evidence type="ECO:0000313" key="2">
    <source>
        <dbReference type="Proteomes" id="UP000261817"/>
    </source>
</evidence>
<accession>A0A384UH49</accession>
<sequence length="165" mass="18384">MFKVGDLVKCTSTGQPGNWLTFGKVYTVLESGNGYTNYMGDNGKEQCAYSWRFELVSKAAPQAAAIAGGLQEHSVGEYYPLAAVMYEHNGERIITIENLQTGEVNSINGRPINWGSFEEAYKRMESKPTTNWAKGRVSYVSGRWVVAEPANPVRVTRLRNMLHRG</sequence>